<dbReference type="EMBL" id="OV696696">
    <property type="protein sequence ID" value="CAH1239344.1"/>
    <property type="molecule type" value="Genomic_DNA"/>
</dbReference>
<name>A0A8J9WGE4_BRALA</name>
<accession>A0A8J9WGE4</accession>
<dbReference type="AlphaFoldDB" id="A0A8J9WGE4"/>
<evidence type="ECO:0000313" key="2">
    <source>
        <dbReference type="Proteomes" id="UP000838412"/>
    </source>
</evidence>
<gene>
    <name evidence="1" type="primary">Hypp5808</name>
    <name evidence="1" type="ORF">BLAG_LOCUS3679</name>
</gene>
<protein>
    <submittedName>
        <fullName evidence="1">Hypp5808 protein</fullName>
    </submittedName>
</protein>
<evidence type="ECO:0000313" key="1">
    <source>
        <dbReference type="EMBL" id="CAH1239344.1"/>
    </source>
</evidence>
<proteinExistence type="predicted"/>
<reference evidence="1" key="1">
    <citation type="submission" date="2022-01" db="EMBL/GenBank/DDBJ databases">
        <authorList>
            <person name="Braso-Vives M."/>
        </authorList>
    </citation>
    <scope>NUCLEOTIDE SEQUENCE</scope>
</reference>
<dbReference type="Proteomes" id="UP000838412">
    <property type="component" value="Chromosome 11"/>
</dbReference>
<keyword evidence="2" id="KW-1185">Reference proteome</keyword>
<organism evidence="1 2">
    <name type="scientific">Branchiostoma lanceolatum</name>
    <name type="common">Common lancelet</name>
    <name type="synonym">Amphioxus lanceolatum</name>
    <dbReference type="NCBI Taxonomy" id="7740"/>
    <lineage>
        <taxon>Eukaryota</taxon>
        <taxon>Metazoa</taxon>
        <taxon>Chordata</taxon>
        <taxon>Cephalochordata</taxon>
        <taxon>Leptocardii</taxon>
        <taxon>Amphioxiformes</taxon>
        <taxon>Branchiostomatidae</taxon>
        <taxon>Branchiostoma</taxon>
    </lineage>
</organism>
<sequence>MLFKHRRKFLAIALVALLFVVGYLNFAQRIYHSVEGLRSAEALLRLGKPVAVHHNSKYGAHTNVTACVIETSLSMCEGIGFGSLVLQTIDDITTCLVI</sequence>